<evidence type="ECO:0000313" key="9">
    <source>
        <dbReference type="EMBL" id="GMA96328.1"/>
    </source>
</evidence>
<evidence type="ECO:0000256" key="1">
    <source>
        <dbReference type="ARBA" id="ARBA00006541"/>
    </source>
</evidence>
<protein>
    <recommendedName>
        <fullName evidence="3">Mannitol-1-phosphate 5-dehydrogenase</fullName>
        <ecNumber evidence="2">1.1.1.17</ecNumber>
    </recommendedName>
</protein>
<evidence type="ECO:0000256" key="4">
    <source>
        <dbReference type="ARBA" id="ARBA00023002"/>
    </source>
</evidence>
<evidence type="ECO:0000259" key="7">
    <source>
        <dbReference type="Pfam" id="PF01232"/>
    </source>
</evidence>
<dbReference type="PANTHER" id="PTHR43362:SF1">
    <property type="entry name" value="MANNITOL DEHYDROGENASE 2-RELATED"/>
    <property type="match status" value="1"/>
</dbReference>
<dbReference type="InterPro" id="IPR023027">
    <property type="entry name" value="Mannitol_DH_CS"/>
</dbReference>
<gene>
    <name evidence="9" type="ORF">GCM10025881_31520</name>
</gene>
<feature type="domain" description="Mannitol dehydrogenase C-terminal" evidence="8">
    <location>
        <begin position="128"/>
        <end position="314"/>
    </location>
</feature>
<dbReference type="InterPro" id="IPR013328">
    <property type="entry name" value="6PGD_dom2"/>
</dbReference>
<dbReference type="Pfam" id="PF01232">
    <property type="entry name" value="Mannitol_dh"/>
    <property type="match status" value="1"/>
</dbReference>
<dbReference type="InterPro" id="IPR008927">
    <property type="entry name" value="6-PGluconate_DH-like_C_sf"/>
</dbReference>
<dbReference type="EMBL" id="BSVB01000001">
    <property type="protein sequence ID" value="GMA96328.1"/>
    <property type="molecule type" value="Genomic_DNA"/>
</dbReference>
<accession>A0ABQ6K6P9</accession>
<proteinExistence type="inferred from homology"/>
<dbReference type="PROSITE" id="PS00974">
    <property type="entry name" value="MANNITOL_DHGENASE"/>
    <property type="match status" value="1"/>
</dbReference>
<dbReference type="InterPro" id="IPR013118">
    <property type="entry name" value="Mannitol_DH_C"/>
</dbReference>
<comment type="caution">
    <text evidence="9">The sequence shown here is derived from an EMBL/GenBank/DDBJ whole genome shotgun (WGS) entry which is preliminary data.</text>
</comment>
<dbReference type="Gene3D" id="1.10.1040.10">
    <property type="entry name" value="N-(1-d-carboxylethyl)-l-norvaline Dehydrogenase, domain 2"/>
    <property type="match status" value="1"/>
</dbReference>
<organism evidence="9 10">
    <name type="scientific">Pseudolysinimonas kribbensis</name>
    <dbReference type="NCBI Taxonomy" id="433641"/>
    <lineage>
        <taxon>Bacteria</taxon>
        <taxon>Bacillati</taxon>
        <taxon>Actinomycetota</taxon>
        <taxon>Actinomycetes</taxon>
        <taxon>Micrococcales</taxon>
        <taxon>Microbacteriaceae</taxon>
        <taxon>Pseudolysinimonas</taxon>
    </lineage>
</organism>
<reference evidence="10" key="1">
    <citation type="journal article" date="2019" name="Int. J. Syst. Evol. Microbiol.">
        <title>The Global Catalogue of Microorganisms (GCM) 10K type strain sequencing project: providing services to taxonomists for standard genome sequencing and annotation.</title>
        <authorList>
            <consortium name="The Broad Institute Genomics Platform"/>
            <consortium name="The Broad Institute Genome Sequencing Center for Infectious Disease"/>
            <person name="Wu L."/>
            <person name="Ma J."/>
        </authorList>
    </citation>
    <scope>NUCLEOTIDE SEQUENCE [LARGE SCALE GENOMIC DNA]</scope>
    <source>
        <strain evidence="10">NBRC 108894</strain>
    </source>
</reference>
<sequence length="334" mass="37048">MFGIIVAGLARRRERGIPPFTLMSCDNIEGNGDVARRTFAAFARLVDPELAAWIERGVRFPNCMVDRITPVTSDADRAWVAETFGVQDAWPVLCEDFVQWVLEDEFGDPEAGGGRPPWERAGVQLVEDVRPYELMKLRLLNASHQALAYAGILAGYEFAHDATRDPVIARYLRAYMDREGTPTLEPVPGVDLDAYKSKLIERFSNEYVRDTLGRLATDASDRIPKWLVPVIRELRASGRRAPLSASIVAGWARYAERVVAGEALPFRDRQEDAVRDAVARMAGDPLGFLRNPDWFGGLPDDDGFVADFTASLAAFRGSDDPRPELERLLAGPAA</sequence>
<dbReference type="PRINTS" id="PR00084">
    <property type="entry name" value="MTLDHDRGNASE"/>
</dbReference>
<dbReference type="EC" id="1.1.1.17" evidence="2"/>
<dbReference type="InterPro" id="IPR050988">
    <property type="entry name" value="Mannitol_DH/Oxidoreductase"/>
</dbReference>
<dbReference type="Pfam" id="PF08125">
    <property type="entry name" value="Mannitol_dh_C"/>
    <property type="match status" value="1"/>
</dbReference>
<dbReference type="InterPro" id="IPR036291">
    <property type="entry name" value="NAD(P)-bd_dom_sf"/>
</dbReference>
<evidence type="ECO:0000256" key="6">
    <source>
        <dbReference type="ARBA" id="ARBA00048615"/>
    </source>
</evidence>
<dbReference type="SUPFAM" id="SSF48179">
    <property type="entry name" value="6-phosphogluconate dehydrogenase C-terminal domain-like"/>
    <property type="match status" value="1"/>
</dbReference>
<comment type="catalytic activity">
    <reaction evidence="6">
        <text>D-mannitol 1-phosphate + NAD(+) = beta-D-fructose 6-phosphate + NADH + H(+)</text>
        <dbReference type="Rhea" id="RHEA:19661"/>
        <dbReference type="ChEBI" id="CHEBI:15378"/>
        <dbReference type="ChEBI" id="CHEBI:57540"/>
        <dbReference type="ChEBI" id="CHEBI:57634"/>
        <dbReference type="ChEBI" id="CHEBI:57945"/>
        <dbReference type="ChEBI" id="CHEBI:61381"/>
        <dbReference type="EC" id="1.1.1.17"/>
    </reaction>
</comment>
<dbReference type="Proteomes" id="UP001157034">
    <property type="component" value="Unassembled WGS sequence"/>
</dbReference>
<dbReference type="PANTHER" id="PTHR43362">
    <property type="entry name" value="MANNITOL DEHYDROGENASE DSF1-RELATED"/>
    <property type="match status" value="1"/>
</dbReference>
<dbReference type="InterPro" id="IPR000669">
    <property type="entry name" value="Mannitol_DH"/>
</dbReference>
<evidence type="ECO:0000256" key="3">
    <source>
        <dbReference type="ARBA" id="ARBA00016219"/>
    </source>
</evidence>
<keyword evidence="10" id="KW-1185">Reference proteome</keyword>
<dbReference type="Gene3D" id="3.40.50.720">
    <property type="entry name" value="NAD(P)-binding Rossmann-like Domain"/>
    <property type="match status" value="1"/>
</dbReference>
<dbReference type="SUPFAM" id="SSF51735">
    <property type="entry name" value="NAD(P)-binding Rossmann-fold domains"/>
    <property type="match status" value="1"/>
</dbReference>
<evidence type="ECO:0000259" key="8">
    <source>
        <dbReference type="Pfam" id="PF08125"/>
    </source>
</evidence>
<dbReference type="RefSeq" id="WP_348534959.1">
    <property type="nucleotide sequence ID" value="NZ_BSVB01000001.1"/>
</dbReference>
<keyword evidence="5" id="KW-0520">NAD</keyword>
<keyword evidence="4" id="KW-0560">Oxidoreductase</keyword>
<feature type="domain" description="Mannitol dehydrogenase N-terminal" evidence="7">
    <location>
        <begin position="2"/>
        <end position="106"/>
    </location>
</feature>
<comment type="similarity">
    <text evidence="1">Belongs to the mannitol dehydrogenase family.</text>
</comment>
<dbReference type="InterPro" id="IPR013131">
    <property type="entry name" value="Mannitol_DH_N"/>
</dbReference>
<name>A0ABQ6K6P9_9MICO</name>
<evidence type="ECO:0000313" key="10">
    <source>
        <dbReference type="Proteomes" id="UP001157034"/>
    </source>
</evidence>
<evidence type="ECO:0000256" key="5">
    <source>
        <dbReference type="ARBA" id="ARBA00023027"/>
    </source>
</evidence>
<evidence type="ECO:0000256" key="2">
    <source>
        <dbReference type="ARBA" id="ARBA00012939"/>
    </source>
</evidence>